<dbReference type="InterPro" id="IPR028018">
    <property type="entry name" value="DUF4646"/>
</dbReference>
<reference evidence="4" key="1">
    <citation type="journal article" date="2014" name="BMC Genomics">
        <title>Genome characteristics reveal the impact of lichenization on lichen-forming fungus Endocarpon pusillum Hedwig (Verrucariales, Ascomycota).</title>
        <authorList>
            <person name="Wang Y.-Y."/>
            <person name="Liu B."/>
            <person name="Zhang X.-Y."/>
            <person name="Zhou Q.-M."/>
            <person name="Zhang T."/>
            <person name="Li H."/>
            <person name="Yu Y.-F."/>
            <person name="Zhang X.-L."/>
            <person name="Hao X.-Y."/>
            <person name="Wang M."/>
            <person name="Wang L."/>
            <person name="Wei J.-C."/>
        </authorList>
    </citation>
    <scope>NUCLEOTIDE SEQUENCE [LARGE SCALE GENOMIC DNA]</scope>
    <source>
        <strain evidence="4">Z07020 / HMAS-L-300199</strain>
    </source>
</reference>
<feature type="compositionally biased region" description="Polar residues" evidence="1">
    <location>
        <begin position="310"/>
        <end position="327"/>
    </location>
</feature>
<feature type="compositionally biased region" description="Polar residues" evidence="1">
    <location>
        <begin position="85"/>
        <end position="94"/>
    </location>
</feature>
<feature type="region of interest" description="Disordered" evidence="1">
    <location>
        <begin position="310"/>
        <end position="331"/>
    </location>
</feature>
<evidence type="ECO:0000313" key="3">
    <source>
        <dbReference type="EMBL" id="ERF73602.1"/>
    </source>
</evidence>
<keyword evidence="4" id="KW-1185">Reference proteome</keyword>
<feature type="compositionally biased region" description="Polar residues" evidence="1">
    <location>
        <begin position="10"/>
        <end position="21"/>
    </location>
</feature>
<feature type="transmembrane region" description="Helical" evidence="2">
    <location>
        <begin position="174"/>
        <end position="196"/>
    </location>
</feature>
<dbReference type="Proteomes" id="UP000019373">
    <property type="component" value="Unassembled WGS sequence"/>
</dbReference>
<sequence>MTIHTHKNTDSTSIASESPTVQLPAYSESDAHSNAGYEMVDPPHSADQSTYMTAEEEKAYLGSRSDQEAPTLQRHAQIEGPHEGNAQSRITSPTPLDIHEQSQSSGPSAALGSRGLQVPSSRAKVSSGFPYPDMLNSYGVSPKEWSTFTSEITRAAQLSSKDWTITVGASVATFLASGIFINWLGLIPAVVVGHHLRKSTEHKNLRAARDSGDLEAKLLKWNQTSFAPRGFLVRLDLPGDELSDLTGQDVFTPKKWAGCCGGGRHTRARSCGGGNKWAGKTEKRAQYLQRKAAKRGRIVIVPLDGVNRSMPGSSANVEKTMDQNPLSESEKGLVAIREV</sequence>
<dbReference type="AlphaFoldDB" id="U1G836"/>
<evidence type="ECO:0000256" key="1">
    <source>
        <dbReference type="SAM" id="MobiDB-lite"/>
    </source>
</evidence>
<evidence type="ECO:0000256" key="2">
    <source>
        <dbReference type="SAM" id="Phobius"/>
    </source>
</evidence>
<dbReference type="GeneID" id="19235915"/>
<dbReference type="Pfam" id="PF15496">
    <property type="entry name" value="DUF4646"/>
    <property type="match status" value="1"/>
</dbReference>
<keyword evidence="2" id="KW-0472">Membrane</keyword>
<feature type="region of interest" description="Disordered" evidence="1">
    <location>
        <begin position="1"/>
        <end position="124"/>
    </location>
</feature>
<gene>
    <name evidence="3" type="ORF">EPUS_00855</name>
</gene>
<keyword evidence="2" id="KW-1133">Transmembrane helix</keyword>
<evidence type="ECO:0000313" key="4">
    <source>
        <dbReference type="Proteomes" id="UP000019373"/>
    </source>
</evidence>
<protein>
    <submittedName>
        <fullName evidence="3">Uncharacterized protein</fullName>
    </submittedName>
</protein>
<dbReference type="RefSeq" id="XP_007800605.1">
    <property type="nucleotide sequence ID" value="XM_007802414.1"/>
</dbReference>
<proteinExistence type="predicted"/>
<dbReference type="eggNOG" id="ENOG502SUE9">
    <property type="taxonomic scope" value="Eukaryota"/>
</dbReference>
<dbReference type="OrthoDB" id="252020at2759"/>
<name>U1G836_ENDPU</name>
<organism evidence="3 4">
    <name type="scientific">Endocarpon pusillum (strain Z07020 / HMAS-L-300199)</name>
    <name type="common">Lichen-forming fungus</name>
    <dbReference type="NCBI Taxonomy" id="1263415"/>
    <lineage>
        <taxon>Eukaryota</taxon>
        <taxon>Fungi</taxon>
        <taxon>Dikarya</taxon>
        <taxon>Ascomycota</taxon>
        <taxon>Pezizomycotina</taxon>
        <taxon>Eurotiomycetes</taxon>
        <taxon>Chaetothyriomycetidae</taxon>
        <taxon>Verrucariales</taxon>
        <taxon>Verrucariaceae</taxon>
        <taxon>Endocarpon</taxon>
    </lineage>
</organism>
<dbReference type="HOGENOM" id="CLU_818977_0_0_1"/>
<dbReference type="EMBL" id="KE720941">
    <property type="protein sequence ID" value="ERF73602.1"/>
    <property type="molecule type" value="Genomic_DNA"/>
</dbReference>
<accession>U1G836</accession>
<keyword evidence="2" id="KW-0812">Transmembrane</keyword>